<feature type="transmembrane region" description="Helical" evidence="2">
    <location>
        <begin position="12"/>
        <end position="31"/>
    </location>
</feature>
<feature type="compositionally biased region" description="Low complexity" evidence="1">
    <location>
        <begin position="48"/>
        <end position="61"/>
    </location>
</feature>
<evidence type="ECO:0000256" key="2">
    <source>
        <dbReference type="SAM" id="Phobius"/>
    </source>
</evidence>
<feature type="non-terminal residue" evidence="3">
    <location>
        <position position="1"/>
    </location>
</feature>
<protein>
    <submittedName>
        <fullName evidence="3">Uncharacterized protein</fullName>
    </submittedName>
</protein>
<feature type="transmembrane region" description="Helical" evidence="2">
    <location>
        <begin position="275"/>
        <end position="295"/>
    </location>
</feature>
<feature type="region of interest" description="Disordered" evidence="1">
    <location>
        <begin position="652"/>
        <end position="680"/>
    </location>
</feature>
<name>A0A1Y2HGN9_9FUNG</name>
<keyword evidence="2" id="KW-0812">Transmembrane</keyword>
<dbReference type="AlphaFoldDB" id="A0A1Y2HGN9"/>
<feature type="transmembrane region" description="Helical" evidence="2">
    <location>
        <begin position="138"/>
        <end position="161"/>
    </location>
</feature>
<keyword evidence="2" id="KW-1133">Transmembrane helix</keyword>
<evidence type="ECO:0000313" key="4">
    <source>
        <dbReference type="Proteomes" id="UP000193411"/>
    </source>
</evidence>
<dbReference type="EMBL" id="MCFL01000049">
    <property type="protein sequence ID" value="ORZ32232.1"/>
    <property type="molecule type" value="Genomic_DNA"/>
</dbReference>
<proteinExistence type="predicted"/>
<evidence type="ECO:0000256" key="1">
    <source>
        <dbReference type="SAM" id="MobiDB-lite"/>
    </source>
</evidence>
<reference evidence="3 4" key="1">
    <citation type="submission" date="2016-07" db="EMBL/GenBank/DDBJ databases">
        <title>Pervasive Adenine N6-methylation of Active Genes in Fungi.</title>
        <authorList>
            <consortium name="DOE Joint Genome Institute"/>
            <person name="Mondo S.J."/>
            <person name="Dannebaum R.O."/>
            <person name="Kuo R.C."/>
            <person name="Labutti K."/>
            <person name="Haridas S."/>
            <person name="Kuo A."/>
            <person name="Salamov A."/>
            <person name="Ahrendt S.R."/>
            <person name="Lipzen A."/>
            <person name="Sullivan W."/>
            <person name="Andreopoulos W.B."/>
            <person name="Clum A."/>
            <person name="Lindquist E."/>
            <person name="Daum C."/>
            <person name="Ramamoorthy G.K."/>
            <person name="Gryganskyi A."/>
            <person name="Culley D."/>
            <person name="Magnuson J.K."/>
            <person name="James T.Y."/>
            <person name="O'Malley M.A."/>
            <person name="Stajich J.E."/>
            <person name="Spatafora J.W."/>
            <person name="Visel A."/>
            <person name="Grigoriev I.V."/>
        </authorList>
    </citation>
    <scope>NUCLEOTIDE SEQUENCE [LARGE SCALE GENOMIC DNA]</scope>
    <source>
        <strain evidence="3 4">PL171</strain>
    </source>
</reference>
<organism evidence="3 4">
    <name type="scientific">Catenaria anguillulae PL171</name>
    <dbReference type="NCBI Taxonomy" id="765915"/>
    <lineage>
        <taxon>Eukaryota</taxon>
        <taxon>Fungi</taxon>
        <taxon>Fungi incertae sedis</taxon>
        <taxon>Blastocladiomycota</taxon>
        <taxon>Blastocladiomycetes</taxon>
        <taxon>Blastocladiales</taxon>
        <taxon>Catenariaceae</taxon>
        <taxon>Catenaria</taxon>
    </lineage>
</organism>
<feature type="region of interest" description="Disordered" evidence="1">
    <location>
        <begin position="476"/>
        <end position="505"/>
    </location>
</feature>
<feature type="compositionally biased region" description="Low complexity" evidence="1">
    <location>
        <begin position="655"/>
        <end position="664"/>
    </location>
</feature>
<accession>A0A1Y2HGN9</accession>
<dbReference type="Proteomes" id="UP000193411">
    <property type="component" value="Unassembled WGS sequence"/>
</dbReference>
<gene>
    <name evidence="3" type="ORF">BCR44DRAFT_1440731</name>
</gene>
<sequence length="680" mass="72872">EPGRYRYRPRWFGSTAGLCGLVILLLLAITSSTDPIAKVSPSVPLPSPNGSSSPAASGHPPIAGANSTMGGVIEGKQCTFDNDCGPSAECRKGLCYCKRFLRVPNTSRKYFTPPSLTCQQGLDAMTRWWLDSVRYSTVAIHLAIALWPAHQLLAVSFTFVRLSIAKGLFRLRVVIYVTVFGVCVGRIISYGFDPFGFENVRHTFASCQLSRIATGYCGPSASSSATASSAMTAAHHSHGDERPPWHSSSSHNDIHNGDHQRPWSHALALYWWCKFAFYFVNALLWAIEITFLFVLSEDDLSKITSAYAVGSMCLLVVVSALLVIGVNFITRRFEACQPPPLRLDDILLVPYKPGETSILDVTVRARATPVQPLPTRVARSCTAVMLISAIVRLLVSNPKLYPAGTADLWLGFQAIVRFIEAAAVLLIMYGVAVVPDPLDDPRTPVSPTAMESSFAQHRMSKRPRRQMPPMCPFLAMQGSGTQQRRAPGSGSPWELPTSPSATPRALAPVHLTPVSGARTLGSSPVAGSSGSVAGLPSAHTFEQQFLWAYGRQVSDTAASPVQDAGPLARSPPPLHHHHLHNDIGPALGARNAPPLGTRSGAYVNSAALARAATLATAAGALNLGQSHSHHVNTASGSGYHQQRQTWIRPPAARVSESGTGSSGEAEGGGPWSGRHRPVGW</sequence>
<feature type="transmembrane region" description="Helical" evidence="2">
    <location>
        <begin position="173"/>
        <end position="192"/>
    </location>
</feature>
<feature type="region of interest" description="Disordered" evidence="1">
    <location>
        <begin position="40"/>
        <end position="61"/>
    </location>
</feature>
<evidence type="ECO:0000313" key="3">
    <source>
        <dbReference type="EMBL" id="ORZ32232.1"/>
    </source>
</evidence>
<dbReference type="OrthoDB" id="10673267at2759"/>
<feature type="transmembrane region" description="Helical" evidence="2">
    <location>
        <begin position="307"/>
        <end position="329"/>
    </location>
</feature>
<keyword evidence="2" id="KW-0472">Membrane</keyword>
<keyword evidence="4" id="KW-1185">Reference proteome</keyword>
<comment type="caution">
    <text evidence="3">The sequence shown here is derived from an EMBL/GenBank/DDBJ whole genome shotgun (WGS) entry which is preliminary data.</text>
</comment>